<name>A0AAU9VJR2_9CNID</name>
<dbReference type="AlphaFoldDB" id="A0AAU9VJR2"/>
<evidence type="ECO:0000313" key="2">
    <source>
        <dbReference type="Proteomes" id="UP001159428"/>
    </source>
</evidence>
<gene>
    <name evidence="1" type="ORF">PMEA_00000395</name>
</gene>
<evidence type="ECO:0000313" key="1">
    <source>
        <dbReference type="EMBL" id="CAH3031643.1"/>
    </source>
</evidence>
<comment type="caution">
    <text evidence="1">The sequence shown here is derived from an EMBL/GenBank/DDBJ whole genome shotgun (WGS) entry which is preliminary data.</text>
</comment>
<dbReference type="Proteomes" id="UP001159428">
    <property type="component" value="Unassembled WGS sequence"/>
</dbReference>
<accession>A0AAU9VJR2</accession>
<proteinExistence type="predicted"/>
<keyword evidence="2" id="KW-1185">Reference proteome</keyword>
<protein>
    <submittedName>
        <fullName evidence="1">Uncharacterized protein</fullName>
    </submittedName>
</protein>
<reference evidence="1 2" key="1">
    <citation type="submission" date="2022-05" db="EMBL/GenBank/DDBJ databases">
        <authorList>
            <consortium name="Genoscope - CEA"/>
            <person name="William W."/>
        </authorList>
    </citation>
    <scope>NUCLEOTIDE SEQUENCE [LARGE SCALE GENOMIC DNA]</scope>
</reference>
<dbReference type="EMBL" id="CALNXJ010000001">
    <property type="protein sequence ID" value="CAH3031643.1"/>
    <property type="molecule type" value="Genomic_DNA"/>
</dbReference>
<sequence>LKVANYISNSKDQHIKLVKSYQLKNKQSHLRSIFKDAKKYTEEPRIQCDFDDNATVLRNGDQDMCVSDKEPQKAKSIINKVNTDRRIKDLQNQLWVGKFVTQHWSDSQISNNSYDILKQWKNILDTIMSINTSIRQQLLNTKTYRSQKVYEQVEDLFCLLWFEKQETVSHVLCGCSRIAQSLYKTQYNKIRCPVYHALREKYGFDESDYSSPWFMQSHTLPSQENNKVKIFWDIPWQLEKCPKDSANNTNKPDVSILDKKYKEWSLMEGTISTPGTIAEIIKYKQNKYVDLKLGIKNLYLGYKVKLITIVFEYLGAYDKDLDKELNIYLFFLG</sequence>
<organism evidence="1 2">
    <name type="scientific">Pocillopora meandrina</name>
    <dbReference type="NCBI Taxonomy" id="46732"/>
    <lineage>
        <taxon>Eukaryota</taxon>
        <taxon>Metazoa</taxon>
        <taxon>Cnidaria</taxon>
        <taxon>Anthozoa</taxon>
        <taxon>Hexacorallia</taxon>
        <taxon>Scleractinia</taxon>
        <taxon>Astrocoeniina</taxon>
        <taxon>Pocilloporidae</taxon>
        <taxon>Pocillopora</taxon>
    </lineage>
</organism>
<feature type="non-terminal residue" evidence="1">
    <location>
        <position position="1"/>
    </location>
</feature>